<gene>
    <name evidence="1" type="ORF">LCGC14_2163860</name>
</gene>
<organism evidence="1">
    <name type="scientific">marine sediment metagenome</name>
    <dbReference type="NCBI Taxonomy" id="412755"/>
    <lineage>
        <taxon>unclassified sequences</taxon>
        <taxon>metagenomes</taxon>
        <taxon>ecological metagenomes</taxon>
    </lineage>
</organism>
<feature type="non-terminal residue" evidence="1">
    <location>
        <position position="70"/>
    </location>
</feature>
<dbReference type="AlphaFoldDB" id="A0A0F9EE64"/>
<sequence>MPLPRLIQWAQAGKCAQCGTLTSWVDAELTIYACCATCQDKIRLASKPIKVRILVQEYRGSSYNKRSKNY</sequence>
<dbReference type="EMBL" id="LAZR01027810">
    <property type="protein sequence ID" value="KKL64546.1"/>
    <property type="molecule type" value="Genomic_DNA"/>
</dbReference>
<proteinExistence type="predicted"/>
<comment type="caution">
    <text evidence="1">The sequence shown here is derived from an EMBL/GenBank/DDBJ whole genome shotgun (WGS) entry which is preliminary data.</text>
</comment>
<reference evidence="1" key="1">
    <citation type="journal article" date="2015" name="Nature">
        <title>Complex archaea that bridge the gap between prokaryotes and eukaryotes.</title>
        <authorList>
            <person name="Spang A."/>
            <person name="Saw J.H."/>
            <person name="Jorgensen S.L."/>
            <person name="Zaremba-Niedzwiedzka K."/>
            <person name="Martijn J."/>
            <person name="Lind A.E."/>
            <person name="van Eijk R."/>
            <person name="Schleper C."/>
            <person name="Guy L."/>
            <person name="Ettema T.J."/>
        </authorList>
    </citation>
    <scope>NUCLEOTIDE SEQUENCE</scope>
</reference>
<name>A0A0F9EE64_9ZZZZ</name>
<accession>A0A0F9EE64</accession>
<protein>
    <submittedName>
        <fullName evidence="1">Uncharacterized protein</fullName>
    </submittedName>
</protein>
<evidence type="ECO:0000313" key="1">
    <source>
        <dbReference type="EMBL" id="KKL64546.1"/>
    </source>
</evidence>